<feature type="transmembrane region" description="Helical" evidence="6">
    <location>
        <begin position="362"/>
        <end position="380"/>
    </location>
</feature>
<feature type="transmembrane region" description="Helical" evidence="6">
    <location>
        <begin position="337"/>
        <end position="356"/>
    </location>
</feature>
<organism evidence="8 9">
    <name type="scientific">Pseudonocardia humida</name>
    <dbReference type="NCBI Taxonomy" id="2800819"/>
    <lineage>
        <taxon>Bacteria</taxon>
        <taxon>Bacillati</taxon>
        <taxon>Actinomycetota</taxon>
        <taxon>Actinomycetes</taxon>
        <taxon>Pseudonocardiales</taxon>
        <taxon>Pseudonocardiaceae</taxon>
        <taxon>Pseudonocardia</taxon>
    </lineage>
</organism>
<keyword evidence="2" id="KW-0813">Transport</keyword>
<dbReference type="InterPro" id="IPR036259">
    <property type="entry name" value="MFS_trans_sf"/>
</dbReference>
<dbReference type="EMBL" id="JAGSOV010000022">
    <property type="protein sequence ID" value="MCO1655434.1"/>
    <property type="molecule type" value="Genomic_DNA"/>
</dbReference>
<dbReference type="PANTHER" id="PTHR42718">
    <property type="entry name" value="MAJOR FACILITATOR SUPERFAMILY MULTIDRUG TRANSPORTER MFSC"/>
    <property type="match status" value="1"/>
</dbReference>
<reference evidence="8" key="1">
    <citation type="submission" date="2021-04" db="EMBL/GenBank/DDBJ databases">
        <title>Pseudonocardia sp. nov., isolated from sandy soil of mangrove forest.</title>
        <authorList>
            <person name="Zan Z."/>
            <person name="Huang R."/>
            <person name="Liu W."/>
        </authorList>
    </citation>
    <scope>NUCLEOTIDE SEQUENCE</scope>
    <source>
        <strain evidence="8">S2-4</strain>
    </source>
</reference>
<name>A0ABT0ZXG9_9PSEU</name>
<evidence type="ECO:0000256" key="1">
    <source>
        <dbReference type="ARBA" id="ARBA00004651"/>
    </source>
</evidence>
<feature type="domain" description="Major facilitator superfamily (MFS) profile" evidence="7">
    <location>
        <begin position="17"/>
        <end position="477"/>
    </location>
</feature>
<dbReference type="PANTHER" id="PTHR42718:SF9">
    <property type="entry name" value="MAJOR FACILITATOR SUPERFAMILY MULTIDRUG TRANSPORTER MFSC"/>
    <property type="match status" value="1"/>
</dbReference>
<feature type="transmembrane region" description="Helical" evidence="6">
    <location>
        <begin position="308"/>
        <end position="328"/>
    </location>
</feature>
<gene>
    <name evidence="8" type="ORF">KDL28_10255</name>
</gene>
<feature type="transmembrane region" description="Helical" evidence="6">
    <location>
        <begin position="142"/>
        <end position="165"/>
    </location>
</feature>
<feature type="transmembrane region" description="Helical" evidence="6">
    <location>
        <begin position="203"/>
        <end position="224"/>
    </location>
</feature>
<feature type="transmembrane region" description="Helical" evidence="6">
    <location>
        <begin position="273"/>
        <end position="296"/>
    </location>
</feature>
<evidence type="ECO:0000256" key="4">
    <source>
        <dbReference type="ARBA" id="ARBA00022989"/>
    </source>
</evidence>
<feature type="transmembrane region" description="Helical" evidence="6">
    <location>
        <begin position="230"/>
        <end position="252"/>
    </location>
</feature>
<sequence length="510" mass="53244">MAPDPTDRDRMRYAWRVLSVVSTASIAFALGTSALNVALPDVVRAFDASAAAAGWMLLSFMLANTVLMVVFGRLADMFGRRAMYLWGLATYTGSSLALGFAPDEWWIVGLRVVQAAGGAMLLANSAALLTDAFPRHQLGRGMGVYIASFSVAQLVGPTLGGFLSHRFGWQWVFWFSVPLGLACLVWGVFALRRAPVAQRERGLDLPGNLLVLVSLGGLLLGLSQVSDHGWTAPVVLVGIALFVLLLPVFVLVERRSRQPVVDMGLFADRVFSLGLTASFLSTVARMAVVLLVALFYQAAHGEDPVTAGLRVLPMSAAMMVVAASSGLLHRWLDAHRAAALGTAVSTAGLLLLTVSVSASGGYAAVCVALVLLGVGSGLLVPANTTALLDELPADRVGIVNAMRLMVINTAIVLTTALALTSVTSTLPAALRPAVFAGTLADVAPGAVEQLVAGYRITLGGMAVVSALSILAVLGARRSARSRRTAAAPAPAHLAGSVLKSSQSTRRVISQ</sequence>
<feature type="transmembrane region" description="Helical" evidence="6">
    <location>
        <begin position="171"/>
        <end position="191"/>
    </location>
</feature>
<feature type="transmembrane region" description="Helical" evidence="6">
    <location>
        <begin position="401"/>
        <end position="422"/>
    </location>
</feature>
<evidence type="ECO:0000256" key="5">
    <source>
        <dbReference type="ARBA" id="ARBA00023136"/>
    </source>
</evidence>
<evidence type="ECO:0000313" key="8">
    <source>
        <dbReference type="EMBL" id="MCO1655434.1"/>
    </source>
</evidence>
<feature type="transmembrane region" description="Helical" evidence="6">
    <location>
        <begin position="107"/>
        <end position="130"/>
    </location>
</feature>
<dbReference type="Gene3D" id="1.20.1720.10">
    <property type="entry name" value="Multidrug resistance protein D"/>
    <property type="match status" value="1"/>
</dbReference>
<feature type="transmembrane region" description="Helical" evidence="6">
    <location>
        <begin position="452"/>
        <end position="473"/>
    </location>
</feature>
<dbReference type="Proteomes" id="UP001165283">
    <property type="component" value="Unassembled WGS sequence"/>
</dbReference>
<dbReference type="RefSeq" id="WP_252437249.1">
    <property type="nucleotide sequence ID" value="NZ_JAGSOV010000022.1"/>
</dbReference>
<dbReference type="Gene3D" id="1.20.1250.20">
    <property type="entry name" value="MFS general substrate transporter like domains"/>
    <property type="match status" value="1"/>
</dbReference>
<proteinExistence type="predicted"/>
<evidence type="ECO:0000313" key="9">
    <source>
        <dbReference type="Proteomes" id="UP001165283"/>
    </source>
</evidence>
<accession>A0ABT0ZXG9</accession>
<dbReference type="InterPro" id="IPR011701">
    <property type="entry name" value="MFS"/>
</dbReference>
<keyword evidence="5 6" id="KW-0472">Membrane</keyword>
<dbReference type="InterPro" id="IPR020846">
    <property type="entry name" value="MFS_dom"/>
</dbReference>
<dbReference type="Pfam" id="PF07690">
    <property type="entry name" value="MFS_1"/>
    <property type="match status" value="1"/>
</dbReference>
<evidence type="ECO:0000256" key="3">
    <source>
        <dbReference type="ARBA" id="ARBA00022692"/>
    </source>
</evidence>
<keyword evidence="9" id="KW-1185">Reference proteome</keyword>
<feature type="transmembrane region" description="Helical" evidence="6">
    <location>
        <begin position="17"/>
        <end position="39"/>
    </location>
</feature>
<comment type="subcellular location">
    <subcellularLocation>
        <location evidence="1">Cell membrane</location>
        <topology evidence="1">Multi-pass membrane protein</topology>
    </subcellularLocation>
</comment>
<keyword evidence="3 6" id="KW-0812">Transmembrane</keyword>
<dbReference type="CDD" id="cd17321">
    <property type="entry name" value="MFS_MMR_MDR_like"/>
    <property type="match status" value="1"/>
</dbReference>
<protein>
    <submittedName>
        <fullName evidence="8">MFS transporter</fullName>
    </submittedName>
</protein>
<keyword evidence="4 6" id="KW-1133">Transmembrane helix</keyword>
<feature type="transmembrane region" description="Helical" evidence="6">
    <location>
        <begin position="83"/>
        <end position="101"/>
    </location>
</feature>
<feature type="transmembrane region" description="Helical" evidence="6">
    <location>
        <begin position="51"/>
        <end position="71"/>
    </location>
</feature>
<evidence type="ECO:0000256" key="6">
    <source>
        <dbReference type="SAM" id="Phobius"/>
    </source>
</evidence>
<evidence type="ECO:0000259" key="7">
    <source>
        <dbReference type="PROSITE" id="PS50850"/>
    </source>
</evidence>
<comment type="caution">
    <text evidence="8">The sequence shown here is derived from an EMBL/GenBank/DDBJ whole genome shotgun (WGS) entry which is preliminary data.</text>
</comment>
<dbReference type="SUPFAM" id="SSF103473">
    <property type="entry name" value="MFS general substrate transporter"/>
    <property type="match status" value="2"/>
</dbReference>
<dbReference type="PROSITE" id="PS50850">
    <property type="entry name" value="MFS"/>
    <property type="match status" value="1"/>
</dbReference>
<evidence type="ECO:0000256" key="2">
    <source>
        <dbReference type="ARBA" id="ARBA00022448"/>
    </source>
</evidence>